<dbReference type="PANTHER" id="PTHR24068">
    <property type="entry name" value="UBIQUITIN-CONJUGATING ENZYME E2"/>
    <property type="match status" value="1"/>
</dbReference>
<keyword evidence="4" id="KW-0067">ATP-binding</keyword>
<accession>A0A058ZEL6</accession>
<organism evidence="6">
    <name type="scientific">Fonticula alba</name>
    <name type="common">Slime mold</name>
    <dbReference type="NCBI Taxonomy" id="691883"/>
    <lineage>
        <taxon>Eukaryota</taxon>
        <taxon>Rotosphaerida</taxon>
        <taxon>Fonticulaceae</taxon>
        <taxon>Fonticula</taxon>
    </lineage>
</organism>
<gene>
    <name evidence="6" type="ORF">H696_00425</name>
</gene>
<dbReference type="GO" id="GO:0005524">
    <property type="term" value="F:ATP binding"/>
    <property type="evidence" value="ECO:0007669"/>
    <property type="project" value="UniProtKB-UniRule"/>
</dbReference>
<dbReference type="CDD" id="cd23794">
    <property type="entry name" value="UBCc_UBE2F_UBE2M"/>
    <property type="match status" value="1"/>
</dbReference>
<sequence>MAPGDPADPLQHNVTVTPVFGPFAGRRVDFTLQFPPDYPFRGPRIRCRQAIFHPNIDVGGGVCLNILRLEWSPVHTLEHLLVGLLNIMTEPYPEDPLNKSAADIMLQDPRRYVEIVNLTIAGGTFDGVAFSALDRA</sequence>
<dbReference type="OMA" id="NIMTEPY"/>
<feature type="domain" description="UBC core" evidence="5">
    <location>
        <begin position="1"/>
        <end position="125"/>
    </location>
</feature>
<evidence type="ECO:0000256" key="2">
    <source>
        <dbReference type="ARBA" id="ARBA00022786"/>
    </source>
</evidence>
<keyword evidence="1" id="KW-0808">Transferase</keyword>
<dbReference type="eggNOG" id="KOG0420">
    <property type="taxonomic scope" value="Eukaryota"/>
</dbReference>
<protein>
    <recommendedName>
        <fullName evidence="5">UBC core domain-containing protein</fullName>
    </recommendedName>
</protein>
<dbReference type="Pfam" id="PF00179">
    <property type="entry name" value="UQ_con"/>
    <property type="match status" value="1"/>
</dbReference>
<keyword evidence="2 4" id="KW-0833">Ubl conjugation pathway</keyword>
<dbReference type="Proteomes" id="UP000030693">
    <property type="component" value="Unassembled WGS sequence"/>
</dbReference>
<evidence type="ECO:0000313" key="7">
    <source>
        <dbReference type="Proteomes" id="UP000030693"/>
    </source>
</evidence>
<dbReference type="PROSITE" id="PS00183">
    <property type="entry name" value="UBC_1"/>
    <property type="match status" value="1"/>
</dbReference>
<dbReference type="PROSITE" id="PS50127">
    <property type="entry name" value="UBC_2"/>
    <property type="match status" value="1"/>
</dbReference>
<dbReference type="InterPro" id="IPR000608">
    <property type="entry name" value="UBC"/>
</dbReference>
<dbReference type="InterPro" id="IPR023313">
    <property type="entry name" value="UBQ-conjugating_AS"/>
</dbReference>
<dbReference type="STRING" id="691883.A0A058ZEL6"/>
<dbReference type="InterPro" id="IPR016135">
    <property type="entry name" value="UBQ-conjugating_enzyme/RWD"/>
</dbReference>
<evidence type="ECO:0000313" key="6">
    <source>
        <dbReference type="EMBL" id="KCV72850.1"/>
    </source>
</evidence>
<evidence type="ECO:0000256" key="1">
    <source>
        <dbReference type="ARBA" id="ARBA00022679"/>
    </source>
</evidence>
<dbReference type="EMBL" id="KB932201">
    <property type="protein sequence ID" value="KCV72850.1"/>
    <property type="molecule type" value="Genomic_DNA"/>
</dbReference>
<dbReference type="SUPFAM" id="SSF54495">
    <property type="entry name" value="UBC-like"/>
    <property type="match status" value="1"/>
</dbReference>
<dbReference type="AlphaFoldDB" id="A0A058ZEL6"/>
<dbReference type="GO" id="GO:0016740">
    <property type="term" value="F:transferase activity"/>
    <property type="evidence" value="ECO:0007669"/>
    <property type="project" value="UniProtKB-KW"/>
</dbReference>
<evidence type="ECO:0000256" key="3">
    <source>
        <dbReference type="PROSITE-ProRule" id="PRU10133"/>
    </source>
</evidence>
<dbReference type="Gene3D" id="3.10.110.10">
    <property type="entry name" value="Ubiquitin Conjugating Enzyme"/>
    <property type="match status" value="1"/>
</dbReference>
<keyword evidence="7" id="KW-1185">Reference proteome</keyword>
<evidence type="ECO:0000256" key="4">
    <source>
        <dbReference type="RuleBase" id="RU362109"/>
    </source>
</evidence>
<evidence type="ECO:0000259" key="5">
    <source>
        <dbReference type="PROSITE" id="PS50127"/>
    </source>
</evidence>
<comment type="similarity">
    <text evidence="4">Belongs to the ubiquitin-conjugating enzyme family.</text>
</comment>
<reference evidence="6" key="1">
    <citation type="submission" date="2013-04" db="EMBL/GenBank/DDBJ databases">
        <title>The Genome Sequence of Fonticula alba ATCC 38817.</title>
        <authorList>
            <consortium name="The Broad Institute Genomics Platform"/>
            <person name="Russ C."/>
            <person name="Cuomo C."/>
            <person name="Burger G."/>
            <person name="Gray M.W."/>
            <person name="Holland P.W.H."/>
            <person name="King N."/>
            <person name="Lang F.B.F."/>
            <person name="Roger A.J."/>
            <person name="Ruiz-Trillo I."/>
            <person name="Brown M."/>
            <person name="Walker B."/>
            <person name="Young S."/>
            <person name="Zeng Q."/>
            <person name="Gargeya S."/>
            <person name="Fitzgerald M."/>
            <person name="Haas B."/>
            <person name="Abouelleil A."/>
            <person name="Allen A.W."/>
            <person name="Alvarado L."/>
            <person name="Arachchi H.M."/>
            <person name="Berlin A.M."/>
            <person name="Chapman S.B."/>
            <person name="Gainer-Dewar J."/>
            <person name="Goldberg J."/>
            <person name="Griggs A."/>
            <person name="Gujja S."/>
            <person name="Hansen M."/>
            <person name="Howarth C."/>
            <person name="Imamovic A."/>
            <person name="Ireland A."/>
            <person name="Larimer J."/>
            <person name="McCowan C."/>
            <person name="Murphy C."/>
            <person name="Pearson M."/>
            <person name="Poon T.W."/>
            <person name="Priest M."/>
            <person name="Roberts A."/>
            <person name="Saif S."/>
            <person name="Shea T."/>
            <person name="Sisk P."/>
            <person name="Sykes S."/>
            <person name="Wortman J."/>
            <person name="Nusbaum C."/>
            <person name="Birren B."/>
        </authorList>
    </citation>
    <scope>NUCLEOTIDE SEQUENCE [LARGE SCALE GENOMIC DNA]</scope>
    <source>
        <strain evidence="6">ATCC 38817</strain>
    </source>
</reference>
<feature type="active site" description="Glycyl thioester intermediate" evidence="3">
    <location>
        <position position="63"/>
    </location>
</feature>
<dbReference type="GeneID" id="20525150"/>
<proteinExistence type="inferred from homology"/>
<dbReference type="SMART" id="SM00212">
    <property type="entry name" value="UBCc"/>
    <property type="match status" value="1"/>
</dbReference>
<keyword evidence="4" id="KW-0547">Nucleotide-binding</keyword>
<name>A0A058ZEL6_FONAL</name>
<dbReference type="RefSeq" id="XP_009492551.1">
    <property type="nucleotide sequence ID" value="XM_009494276.1"/>
</dbReference>
<dbReference type="OrthoDB" id="10249039at2759"/>